<dbReference type="Proteomes" id="UP001221898">
    <property type="component" value="Unassembled WGS sequence"/>
</dbReference>
<evidence type="ECO:0000313" key="2">
    <source>
        <dbReference type="EMBL" id="KAJ8413517.1"/>
    </source>
</evidence>
<keyword evidence="3" id="KW-1185">Reference proteome</keyword>
<proteinExistence type="predicted"/>
<protein>
    <submittedName>
        <fullName evidence="2">Uncharacterized protein</fullName>
    </submittedName>
</protein>
<gene>
    <name evidence="2" type="ORF">AAFF_G00080240</name>
</gene>
<accession>A0AAD7WY54</accession>
<comment type="caution">
    <text evidence="2">The sequence shown here is derived from an EMBL/GenBank/DDBJ whole genome shotgun (WGS) entry which is preliminary data.</text>
</comment>
<evidence type="ECO:0000256" key="1">
    <source>
        <dbReference type="SAM" id="MobiDB-lite"/>
    </source>
</evidence>
<organism evidence="2 3">
    <name type="scientific">Aldrovandia affinis</name>
    <dbReference type="NCBI Taxonomy" id="143900"/>
    <lineage>
        <taxon>Eukaryota</taxon>
        <taxon>Metazoa</taxon>
        <taxon>Chordata</taxon>
        <taxon>Craniata</taxon>
        <taxon>Vertebrata</taxon>
        <taxon>Euteleostomi</taxon>
        <taxon>Actinopterygii</taxon>
        <taxon>Neopterygii</taxon>
        <taxon>Teleostei</taxon>
        <taxon>Notacanthiformes</taxon>
        <taxon>Halosauridae</taxon>
        <taxon>Aldrovandia</taxon>
    </lineage>
</organism>
<evidence type="ECO:0000313" key="3">
    <source>
        <dbReference type="Proteomes" id="UP001221898"/>
    </source>
</evidence>
<sequence length="134" mass="14895">MPIRRRWCRALPKSPVFSLRSRRHAAAAEDVENAKKKREGATEGALYLSPCQLCCCAPWRFLEKGFVASEARGDQTSAGDFATRAKRRRRAAGPGRACGEGVGRLECTDRLVVSQPTWSVTGWEDSLGERQLEE</sequence>
<dbReference type="AlphaFoldDB" id="A0AAD7WY54"/>
<feature type="region of interest" description="Disordered" evidence="1">
    <location>
        <begin position="77"/>
        <end position="97"/>
    </location>
</feature>
<dbReference type="EMBL" id="JAINUG010000015">
    <property type="protein sequence ID" value="KAJ8413517.1"/>
    <property type="molecule type" value="Genomic_DNA"/>
</dbReference>
<name>A0AAD7WY54_9TELE</name>
<reference evidence="2" key="1">
    <citation type="journal article" date="2023" name="Science">
        <title>Genome structures resolve the early diversification of teleost fishes.</title>
        <authorList>
            <person name="Parey E."/>
            <person name="Louis A."/>
            <person name="Montfort J."/>
            <person name="Bouchez O."/>
            <person name="Roques C."/>
            <person name="Iampietro C."/>
            <person name="Lluch J."/>
            <person name="Castinel A."/>
            <person name="Donnadieu C."/>
            <person name="Desvignes T."/>
            <person name="Floi Bucao C."/>
            <person name="Jouanno E."/>
            <person name="Wen M."/>
            <person name="Mejri S."/>
            <person name="Dirks R."/>
            <person name="Jansen H."/>
            <person name="Henkel C."/>
            <person name="Chen W.J."/>
            <person name="Zahm M."/>
            <person name="Cabau C."/>
            <person name="Klopp C."/>
            <person name="Thompson A.W."/>
            <person name="Robinson-Rechavi M."/>
            <person name="Braasch I."/>
            <person name="Lecointre G."/>
            <person name="Bobe J."/>
            <person name="Postlethwait J.H."/>
            <person name="Berthelot C."/>
            <person name="Roest Crollius H."/>
            <person name="Guiguen Y."/>
        </authorList>
    </citation>
    <scope>NUCLEOTIDE SEQUENCE</scope>
    <source>
        <strain evidence="2">NC1722</strain>
    </source>
</reference>